<dbReference type="Pfam" id="PF12804">
    <property type="entry name" value="NTP_transf_3"/>
    <property type="match status" value="1"/>
</dbReference>
<evidence type="ECO:0000256" key="4">
    <source>
        <dbReference type="ARBA" id="ARBA00022741"/>
    </source>
</evidence>
<dbReference type="PANTHER" id="PTHR19136:SF81">
    <property type="entry name" value="MOLYBDENUM COFACTOR GUANYLYLTRANSFERASE"/>
    <property type="match status" value="1"/>
</dbReference>
<keyword evidence="3 8" id="KW-0479">Metal-binding</keyword>
<dbReference type="SUPFAM" id="SSF53448">
    <property type="entry name" value="Nucleotide-diphospho-sugar transferases"/>
    <property type="match status" value="1"/>
</dbReference>
<dbReference type="InterPro" id="IPR029044">
    <property type="entry name" value="Nucleotide-diphossugar_trans"/>
</dbReference>
<feature type="binding site" evidence="8">
    <location>
        <begin position="10"/>
        <end position="12"/>
    </location>
    <ligand>
        <name>GTP</name>
        <dbReference type="ChEBI" id="CHEBI:37565"/>
    </ligand>
</feature>
<gene>
    <name evidence="8" type="primary">mobA</name>
    <name evidence="10" type="ORF">ACFPQB_07700</name>
</gene>
<comment type="caution">
    <text evidence="8">Lacks conserved residue(s) required for the propagation of feature annotation.</text>
</comment>
<dbReference type="InterPro" id="IPR013482">
    <property type="entry name" value="Molybde_CF_guanTrfase"/>
</dbReference>
<organism evidence="10 11">
    <name type="scientific">Nocardioides vastitatis</name>
    <dbReference type="NCBI Taxonomy" id="2568655"/>
    <lineage>
        <taxon>Bacteria</taxon>
        <taxon>Bacillati</taxon>
        <taxon>Actinomycetota</taxon>
        <taxon>Actinomycetes</taxon>
        <taxon>Propionibacteriales</taxon>
        <taxon>Nocardioidaceae</taxon>
        <taxon>Nocardioides</taxon>
    </lineage>
</organism>
<comment type="caution">
    <text evidence="10">The sequence shown here is derived from an EMBL/GenBank/DDBJ whole genome shotgun (WGS) entry which is preliminary data.</text>
</comment>
<feature type="binding site" evidence="8">
    <location>
        <position position="104"/>
    </location>
    <ligand>
        <name>GTP</name>
        <dbReference type="ChEBI" id="CHEBI:37565"/>
    </ligand>
</feature>
<evidence type="ECO:0000256" key="6">
    <source>
        <dbReference type="ARBA" id="ARBA00023134"/>
    </source>
</evidence>
<protein>
    <recommendedName>
        <fullName evidence="8">Probable molybdenum cofactor guanylyltransferase</fullName>
        <shortName evidence="8">MoCo guanylyltransferase</shortName>
        <ecNumber evidence="8">2.7.7.77</ecNumber>
    </recommendedName>
    <alternativeName>
        <fullName evidence="8">GTP:molybdopterin guanylyltransferase</fullName>
    </alternativeName>
    <alternativeName>
        <fullName evidence="8">Mo-MPT guanylyltransferase</fullName>
    </alternativeName>
    <alternativeName>
        <fullName evidence="8">Molybdopterin guanylyltransferase</fullName>
    </alternativeName>
    <alternativeName>
        <fullName evidence="8">Molybdopterin-guanine dinucleotide synthase</fullName>
        <shortName evidence="8">MGD synthase</shortName>
    </alternativeName>
</protein>
<comment type="catalytic activity">
    <reaction evidence="8">
        <text>Mo-molybdopterin + GTP + H(+) = Mo-molybdopterin guanine dinucleotide + diphosphate</text>
        <dbReference type="Rhea" id="RHEA:34243"/>
        <dbReference type="ChEBI" id="CHEBI:15378"/>
        <dbReference type="ChEBI" id="CHEBI:33019"/>
        <dbReference type="ChEBI" id="CHEBI:37565"/>
        <dbReference type="ChEBI" id="CHEBI:71302"/>
        <dbReference type="ChEBI" id="CHEBI:71310"/>
        <dbReference type="EC" id="2.7.7.77"/>
    </reaction>
</comment>
<comment type="domain">
    <text evidence="8">The N-terminal domain determines nucleotide recognition and specific binding, while the C-terminal domain determines the specific binding to the target protein.</text>
</comment>
<keyword evidence="5 8" id="KW-0460">Magnesium</keyword>
<keyword evidence="1 8" id="KW-0963">Cytoplasm</keyword>
<evidence type="ECO:0000256" key="8">
    <source>
        <dbReference type="HAMAP-Rule" id="MF_00316"/>
    </source>
</evidence>
<feature type="binding site" evidence="8">
    <location>
        <position position="104"/>
    </location>
    <ligand>
        <name>Mg(2+)</name>
        <dbReference type="ChEBI" id="CHEBI:18420"/>
    </ligand>
</feature>
<evidence type="ECO:0000256" key="7">
    <source>
        <dbReference type="ARBA" id="ARBA00023150"/>
    </source>
</evidence>
<comment type="cofactor">
    <cofactor evidence="8">
        <name>Mg(2+)</name>
        <dbReference type="ChEBI" id="CHEBI:18420"/>
    </cofactor>
</comment>
<dbReference type="CDD" id="cd02503">
    <property type="entry name" value="MobA"/>
    <property type="match status" value="1"/>
</dbReference>
<comment type="similarity">
    <text evidence="8">Belongs to the MobA family.</text>
</comment>
<comment type="subcellular location">
    <subcellularLocation>
        <location evidence="8">Cytoplasm</location>
    </subcellularLocation>
</comment>
<dbReference type="EC" id="2.7.7.77" evidence="8"/>
<keyword evidence="6 8" id="KW-0342">GTP-binding</keyword>
<keyword evidence="2 8" id="KW-0808">Transferase</keyword>
<feature type="binding site" evidence="8">
    <location>
        <position position="22"/>
    </location>
    <ligand>
        <name>GTP</name>
        <dbReference type="ChEBI" id="CHEBI:37565"/>
    </ligand>
</feature>
<dbReference type="PANTHER" id="PTHR19136">
    <property type="entry name" value="MOLYBDENUM COFACTOR GUANYLYLTRANSFERASE"/>
    <property type="match status" value="1"/>
</dbReference>
<evidence type="ECO:0000256" key="3">
    <source>
        <dbReference type="ARBA" id="ARBA00022723"/>
    </source>
</evidence>
<evidence type="ECO:0000256" key="5">
    <source>
        <dbReference type="ARBA" id="ARBA00022842"/>
    </source>
</evidence>
<proteinExistence type="inferred from homology"/>
<evidence type="ECO:0000313" key="11">
    <source>
        <dbReference type="Proteomes" id="UP001596072"/>
    </source>
</evidence>
<dbReference type="SUPFAM" id="SSF54285">
    <property type="entry name" value="MoaD/ThiS"/>
    <property type="match status" value="1"/>
</dbReference>
<evidence type="ECO:0000256" key="1">
    <source>
        <dbReference type="ARBA" id="ARBA00022490"/>
    </source>
</evidence>
<dbReference type="GO" id="GO:0016740">
    <property type="term" value="F:transferase activity"/>
    <property type="evidence" value="ECO:0007669"/>
    <property type="project" value="UniProtKB-KW"/>
</dbReference>
<dbReference type="InterPro" id="IPR025877">
    <property type="entry name" value="MobA-like_NTP_Trfase"/>
</dbReference>
<keyword evidence="7 8" id="KW-0501">Molybdenum cofactor biosynthesis</keyword>
<evidence type="ECO:0000256" key="2">
    <source>
        <dbReference type="ARBA" id="ARBA00022679"/>
    </source>
</evidence>
<dbReference type="HAMAP" id="MF_00316">
    <property type="entry name" value="MobA"/>
    <property type="match status" value="1"/>
</dbReference>
<evidence type="ECO:0000313" key="10">
    <source>
        <dbReference type="EMBL" id="MFC5728798.1"/>
    </source>
</evidence>
<dbReference type="Proteomes" id="UP001596072">
    <property type="component" value="Unassembled WGS sequence"/>
</dbReference>
<dbReference type="InterPro" id="IPR016155">
    <property type="entry name" value="Mopterin_synth/thiamin_S_b"/>
</dbReference>
<comment type="function">
    <text evidence="8">Transfers a GMP moiety from GTP to Mo-molybdopterin (Mo-MPT) cofactor (Moco or molybdenum cofactor) to form Mo-molybdopterin guanine dinucleotide (Mo-MGD) cofactor.</text>
</comment>
<name>A0ABW0ZFR4_9ACTN</name>
<dbReference type="EMBL" id="JBHSNS010000002">
    <property type="protein sequence ID" value="MFC5728798.1"/>
    <property type="molecule type" value="Genomic_DNA"/>
</dbReference>
<dbReference type="RefSeq" id="WP_240769455.1">
    <property type="nucleotide sequence ID" value="NZ_JBHSNS010000002.1"/>
</dbReference>
<feature type="domain" description="MobA-like NTP transferase" evidence="9">
    <location>
        <begin position="7"/>
        <end position="166"/>
    </location>
</feature>
<evidence type="ECO:0000259" key="9">
    <source>
        <dbReference type="Pfam" id="PF12804"/>
    </source>
</evidence>
<sequence length="292" mass="30554">MTSITAGIVLAGGRSSRMGTAKAALEWHGSTLLRHVTGVVQRAVDGPVFVVRAPGQELPELDREIIVCDDPREGMGPMQGLAVGLRAAAEHAARPDVAFVCSTDLPFLHTAFVRAVLAGFGSDPGAEPEVDAVLPIVRGFRQPLTAGYRTALAPLVEELLGKGQLRPAHLLAECRVRVLDEDALLADRALAAVDPELEAVVNVNEPADYEAARRRPEPEVIVERYGVLATRGGGRGPRVVRAATIGHAADLVGLAFDGHILAAVNGDQIRSDGTLPLQAGDTVAFISADAGG</sequence>
<reference evidence="11" key="1">
    <citation type="journal article" date="2019" name="Int. J. Syst. Evol. Microbiol.">
        <title>The Global Catalogue of Microorganisms (GCM) 10K type strain sequencing project: providing services to taxonomists for standard genome sequencing and annotation.</title>
        <authorList>
            <consortium name="The Broad Institute Genomics Platform"/>
            <consortium name="The Broad Institute Genome Sequencing Center for Infectious Disease"/>
            <person name="Wu L."/>
            <person name="Ma J."/>
        </authorList>
    </citation>
    <scope>NUCLEOTIDE SEQUENCE [LARGE SCALE GENOMIC DNA]</scope>
    <source>
        <strain evidence="11">YIM 94188</strain>
    </source>
</reference>
<keyword evidence="11" id="KW-1185">Reference proteome</keyword>
<dbReference type="Gene3D" id="3.90.550.10">
    <property type="entry name" value="Spore Coat Polysaccharide Biosynthesis Protein SpsA, Chain A"/>
    <property type="match status" value="1"/>
</dbReference>
<accession>A0ABW0ZFR4</accession>
<keyword evidence="4 8" id="KW-0547">Nucleotide-binding</keyword>